<evidence type="ECO:0000313" key="4">
    <source>
        <dbReference type="Proteomes" id="UP000181860"/>
    </source>
</evidence>
<sequence length="113" mass="13290">MTIEEMQNGYKKEVDYQKHMLRNLSYWFQLFLTISAVGLVLIYYFHSSILFLFIIGIILMVVGVLGMLTFGYASWRGRKNVDLVIKDYEDKLAKIKKINQNPIGTEKIKYRSK</sequence>
<dbReference type="EMBL" id="CP123735">
    <property type="protein sequence ID" value="WGO86845.1"/>
    <property type="molecule type" value="Genomic_DNA"/>
</dbReference>
<evidence type="ECO:0000313" key="2">
    <source>
        <dbReference type="EMBL" id="SDA39710.1"/>
    </source>
</evidence>
<keyword evidence="4" id="KW-1185">Reference proteome</keyword>
<accession>A0AAX3UH54</accession>
<keyword evidence="1" id="KW-0472">Membrane</keyword>
<dbReference type="AlphaFoldDB" id="A0AAX3UH54"/>
<name>A0AAX3UH54_9LACO</name>
<protein>
    <submittedName>
        <fullName evidence="3">DUF202 domain-containing protein</fullName>
    </submittedName>
</protein>
<reference evidence="2 4" key="1">
    <citation type="submission" date="2016-10" db="EMBL/GenBank/DDBJ databases">
        <authorList>
            <person name="Varghese N."/>
            <person name="Submissions S."/>
        </authorList>
    </citation>
    <scope>NUCLEOTIDE SEQUENCE [LARGE SCALE GENOMIC DNA]</scope>
    <source>
        <strain evidence="2 4">ATCC 43761</strain>
    </source>
</reference>
<dbReference type="Proteomes" id="UP001242513">
    <property type="component" value="Chromosome"/>
</dbReference>
<evidence type="ECO:0000256" key="1">
    <source>
        <dbReference type="SAM" id="Phobius"/>
    </source>
</evidence>
<reference evidence="3" key="3">
    <citation type="submission" date="2023-04" db="EMBL/GenBank/DDBJ databases">
        <authorList>
            <person name="Wang Y."/>
        </authorList>
    </citation>
    <scope>NUCLEOTIDE SEQUENCE</scope>
    <source>
        <strain evidence="3">ZW18</strain>
    </source>
</reference>
<evidence type="ECO:0000313" key="5">
    <source>
        <dbReference type="Proteomes" id="UP001242513"/>
    </source>
</evidence>
<proteinExistence type="predicted"/>
<reference evidence="3" key="2">
    <citation type="journal article" date="2022" name="Food Funct.">
        <title>Lactobacillus kefiranofaciens ZW18 from Kefir enhances the anti-tumor effect of anti-programmed cell death 1 (PD-1) immunotherapy by modulating the gut microbiota.</title>
        <authorList>
            <person name="Zhao J."/>
            <person name="Wang Y."/>
            <person name="Wang J."/>
            <person name="Lv M."/>
            <person name="Zhou C."/>
            <person name="Jia L."/>
            <person name="Geng W."/>
        </authorList>
    </citation>
    <scope>NUCLEOTIDE SEQUENCE</scope>
    <source>
        <strain evidence="3">ZW18</strain>
    </source>
</reference>
<evidence type="ECO:0000313" key="3">
    <source>
        <dbReference type="EMBL" id="WGO86845.1"/>
    </source>
</evidence>
<gene>
    <name evidence="3" type="ORF">QEJ78_05450</name>
    <name evidence="2" type="ORF">SAMN02983011_00278</name>
</gene>
<keyword evidence="1" id="KW-1133">Transmembrane helix</keyword>
<feature type="transmembrane region" description="Helical" evidence="1">
    <location>
        <begin position="26"/>
        <end position="45"/>
    </location>
</feature>
<dbReference type="Proteomes" id="UP000181860">
    <property type="component" value="Unassembled WGS sequence"/>
</dbReference>
<organism evidence="3 5">
    <name type="scientific">Lactobacillus kefiranofaciens</name>
    <dbReference type="NCBI Taxonomy" id="267818"/>
    <lineage>
        <taxon>Bacteria</taxon>
        <taxon>Bacillati</taxon>
        <taxon>Bacillota</taxon>
        <taxon>Bacilli</taxon>
        <taxon>Lactobacillales</taxon>
        <taxon>Lactobacillaceae</taxon>
        <taxon>Lactobacillus</taxon>
    </lineage>
</organism>
<dbReference type="RefSeq" id="WP_013853608.1">
    <property type="nucleotide sequence ID" value="NZ_CP123735.1"/>
</dbReference>
<dbReference type="EMBL" id="FMXC01000002">
    <property type="protein sequence ID" value="SDA39710.1"/>
    <property type="molecule type" value="Genomic_DNA"/>
</dbReference>
<feature type="transmembrane region" description="Helical" evidence="1">
    <location>
        <begin position="51"/>
        <end position="73"/>
    </location>
</feature>
<keyword evidence="1" id="KW-0812">Transmembrane</keyword>